<keyword evidence="4" id="KW-1185">Reference proteome</keyword>
<dbReference type="InterPro" id="IPR026960">
    <property type="entry name" value="RVT-Znf"/>
</dbReference>
<dbReference type="Proteomes" id="UP001633002">
    <property type="component" value="Unassembled WGS sequence"/>
</dbReference>
<feature type="domain" description="Reverse transcriptase zinc-binding" evidence="2">
    <location>
        <begin position="140"/>
        <end position="217"/>
    </location>
</feature>
<sequence>MAGKLLTKDFLSKKQNRGKHRTVPEILLLEQTGRVKTSKTFKHMLCGWNIGKKKLYFERSNKAMNSELRIESVIRTAADFLITWVQQSSPDGAQIHDPRLWKWENASEGDEPTSWQRTNSEWKKTIRESYPLRQRMNASWGVNWDTRKWEELWKKLWQAKIYPRDKLWLWRILNKGFCTQERAATFGVADARCRRCNDGTENVEHLFLCCRSANTNWRTLISLYTRVTGQEGKITSLVEIGEQIVQLEHHTVAILFVTHSRFTWKDRCKQCYEGKTTVTPIHVILQKATEEGLRCRTRGPPLYPPDMANMGEESRTDRRNAMEGRRPIELLNVAATRMAEMDERSSVHGSEEELGSQPEIEERRHDMISELAVLGFSEIPLAGLV</sequence>
<dbReference type="AlphaFoldDB" id="A0ABD3IEP9"/>
<comment type="caution">
    <text evidence="3">The sequence shown here is derived from an EMBL/GenBank/DDBJ whole genome shotgun (WGS) entry which is preliminary data.</text>
</comment>
<dbReference type="Pfam" id="PF13966">
    <property type="entry name" value="zf-RVT"/>
    <property type="match status" value="1"/>
</dbReference>
<evidence type="ECO:0000313" key="4">
    <source>
        <dbReference type="Proteomes" id="UP001633002"/>
    </source>
</evidence>
<dbReference type="EMBL" id="JBJQOH010000001">
    <property type="protein sequence ID" value="KAL3702203.1"/>
    <property type="molecule type" value="Genomic_DNA"/>
</dbReference>
<name>A0ABD3IEP9_9MARC</name>
<accession>A0ABD3IEP9</accession>
<evidence type="ECO:0000259" key="2">
    <source>
        <dbReference type="Pfam" id="PF13966"/>
    </source>
</evidence>
<reference evidence="3 4" key="1">
    <citation type="submission" date="2024-09" db="EMBL/GenBank/DDBJ databases">
        <title>Chromosome-scale assembly of Riccia sorocarpa.</title>
        <authorList>
            <person name="Paukszto L."/>
        </authorList>
    </citation>
    <scope>NUCLEOTIDE SEQUENCE [LARGE SCALE GENOMIC DNA]</scope>
    <source>
        <strain evidence="3">LP-2024</strain>
        <tissue evidence="3">Aerial parts of the thallus</tissue>
    </source>
</reference>
<feature type="compositionally biased region" description="Basic and acidic residues" evidence="1">
    <location>
        <begin position="340"/>
        <end position="351"/>
    </location>
</feature>
<evidence type="ECO:0000256" key="1">
    <source>
        <dbReference type="SAM" id="MobiDB-lite"/>
    </source>
</evidence>
<feature type="region of interest" description="Disordered" evidence="1">
    <location>
        <begin position="340"/>
        <end position="359"/>
    </location>
</feature>
<evidence type="ECO:0000313" key="3">
    <source>
        <dbReference type="EMBL" id="KAL3702203.1"/>
    </source>
</evidence>
<protein>
    <recommendedName>
        <fullName evidence="2">Reverse transcriptase zinc-binding domain-containing protein</fullName>
    </recommendedName>
</protein>
<feature type="region of interest" description="Disordered" evidence="1">
    <location>
        <begin position="297"/>
        <end position="321"/>
    </location>
</feature>
<feature type="compositionally biased region" description="Basic and acidic residues" evidence="1">
    <location>
        <begin position="312"/>
        <end position="321"/>
    </location>
</feature>
<organism evidence="3 4">
    <name type="scientific">Riccia sorocarpa</name>
    <dbReference type="NCBI Taxonomy" id="122646"/>
    <lineage>
        <taxon>Eukaryota</taxon>
        <taxon>Viridiplantae</taxon>
        <taxon>Streptophyta</taxon>
        <taxon>Embryophyta</taxon>
        <taxon>Marchantiophyta</taxon>
        <taxon>Marchantiopsida</taxon>
        <taxon>Marchantiidae</taxon>
        <taxon>Marchantiales</taxon>
        <taxon>Ricciaceae</taxon>
        <taxon>Riccia</taxon>
    </lineage>
</organism>
<proteinExistence type="predicted"/>
<gene>
    <name evidence="3" type="ORF">R1sor_020225</name>
</gene>